<dbReference type="PANTHER" id="PTHR45663:SF11">
    <property type="entry name" value="GEO12009P1"/>
    <property type="match status" value="1"/>
</dbReference>
<reference evidence="5 6" key="1">
    <citation type="submission" date="2021-01" db="EMBL/GenBank/DDBJ databases">
        <title>Genomic Encyclopedia of Type Strains, Phase IV (KMG-IV): sequencing the most valuable type-strain genomes for metagenomic binning, comparative biology and taxonomic classification.</title>
        <authorList>
            <person name="Goeker M."/>
        </authorList>
    </citation>
    <scope>NUCLEOTIDE SEQUENCE [LARGE SCALE GENOMIC DNA]</scope>
    <source>
        <strain evidence="5 6">DSM 23711</strain>
    </source>
</reference>
<comment type="similarity">
    <text evidence="1">Belongs to the thioredoxin family.</text>
</comment>
<dbReference type="InterPro" id="IPR013766">
    <property type="entry name" value="Thioredoxin_domain"/>
</dbReference>
<accession>A0ABS2N642</accession>
<evidence type="ECO:0000259" key="4">
    <source>
        <dbReference type="Pfam" id="PF00085"/>
    </source>
</evidence>
<dbReference type="SUPFAM" id="SSF52833">
    <property type="entry name" value="Thioredoxin-like"/>
    <property type="match status" value="1"/>
</dbReference>
<comment type="caution">
    <text evidence="5">The sequence shown here is derived from an EMBL/GenBank/DDBJ whole genome shotgun (WGS) entry which is preliminary data.</text>
</comment>
<keyword evidence="6" id="KW-1185">Reference proteome</keyword>
<feature type="domain" description="Thioredoxin" evidence="4">
    <location>
        <begin position="1"/>
        <end position="65"/>
    </location>
</feature>
<gene>
    <name evidence="5" type="ORF">JOC48_004191</name>
</gene>
<keyword evidence="3" id="KW-0676">Redox-active center</keyword>
<dbReference type="Gene3D" id="3.40.30.10">
    <property type="entry name" value="Glutaredoxin"/>
    <property type="match status" value="1"/>
</dbReference>
<evidence type="ECO:0000313" key="6">
    <source>
        <dbReference type="Proteomes" id="UP001296943"/>
    </source>
</evidence>
<dbReference type="EMBL" id="JAFBDR010000040">
    <property type="protein sequence ID" value="MBM7573624.1"/>
    <property type="molecule type" value="Genomic_DNA"/>
</dbReference>
<evidence type="ECO:0000313" key="5">
    <source>
        <dbReference type="EMBL" id="MBM7573624.1"/>
    </source>
</evidence>
<keyword evidence="2" id="KW-1015">Disulfide bond</keyword>
<dbReference type="PANTHER" id="PTHR45663">
    <property type="entry name" value="GEO12009P1"/>
    <property type="match status" value="1"/>
</dbReference>
<dbReference type="InterPro" id="IPR036249">
    <property type="entry name" value="Thioredoxin-like_sf"/>
</dbReference>
<dbReference type="Pfam" id="PF00085">
    <property type="entry name" value="Thioredoxin"/>
    <property type="match status" value="1"/>
</dbReference>
<name>A0ABS2N642_9BACI</name>
<proteinExistence type="inferred from homology"/>
<evidence type="ECO:0000256" key="1">
    <source>
        <dbReference type="ARBA" id="ARBA00008987"/>
    </source>
</evidence>
<evidence type="ECO:0000256" key="2">
    <source>
        <dbReference type="ARBA" id="ARBA00023157"/>
    </source>
</evidence>
<dbReference type="CDD" id="cd02947">
    <property type="entry name" value="TRX_family"/>
    <property type="match status" value="1"/>
</dbReference>
<organism evidence="5 6">
    <name type="scientific">Aquibacillus albus</name>
    <dbReference type="NCBI Taxonomy" id="1168171"/>
    <lineage>
        <taxon>Bacteria</taxon>
        <taxon>Bacillati</taxon>
        <taxon>Bacillota</taxon>
        <taxon>Bacilli</taxon>
        <taxon>Bacillales</taxon>
        <taxon>Bacillaceae</taxon>
        <taxon>Aquibacillus</taxon>
    </lineage>
</organism>
<dbReference type="RefSeq" id="WP_204502261.1">
    <property type="nucleotide sequence ID" value="NZ_JAFBDR010000040.1"/>
</dbReference>
<dbReference type="Proteomes" id="UP001296943">
    <property type="component" value="Unassembled WGS sequence"/>
</dbReference>
<protein>
    <submittedName>
        <fullName evidence="5">Thioredoxin 1</fullName>
    </submittedName>
</protein>
<sequence>MRPVVSSVAEQIDDIDFYYVDVDESQEIAQQYGIQSIPVLILIKDGEEANRSTGFKPEEQVIEFARS</sequence>
<evidence type="ECO:0000256" key="3">
    <source>
        <dbReference type="ARBA" id="ARBA00023284"/>
    </source>
</evidence>